<protein>
    <submittedName>
        <fullName evidence="1">Uncharacterized protein</fullName>
    </submittedName>
</protein>
<keyword evidence="2" id="KW-1185">Reference proteome</keyword>
<evidence type="ECO:0000313" key="2">
    <source>
        <dbReference type="Proteomes" id="UP001283361"/>
    </source>
</evidence>
<dbReference type="AlphaFoldDB" id="A0AAE1DMN3"/>
<dbReference type="Proteomes" id="UP001283361">
    <property type="component" value="Unassembled WGS sequence"/>
</dbReference>
<sequence length="78" mass="9014">MLEKWSPAPLQASLTARSSRCSREYGKWICQSVIFCLDSRARRISPPSFHPSLLKQLDLTSFRRGPITRQRWPPPMDA</sequence>
<accession>A0AAE1DMN3</accession>
<evidence type="ECO:0000313" key="1">
    <source>
        <dbReference type="EMBL" id="KAK3775997.1"/>
    </source>
</evidence>
<proteinExistence type="predicted"/>
<name>A0AAE1DMN3_9GAST</name>
<reference evidence="1" key="1">
    <citation type="journal article" date="2023" name="G3 (Bethesda)">
        <title>A reference genome for the long-term kleptoplast-retaining sea slug Elysia crispata morphotype clarki.</title>
        <authorList>
            <person name="Eastman K.E."/>
            <person name="Pendleton A.L."/>
            <person name="Shaikh M.A."/>
            <person name="Suttiyut T."/>
            <person name="Ogas R."/>
            <person name="Tomko P."/>
            <person name="Gavelis G."/>
            <person name="Widhalm J.R."/>
            <person name="Wisecaver J.H."/>
        </authorList>
    </citation>
    <scope>NUCLEOTIDE SEQUENCE</scope>
    <source>
        <strain evidence="1">ECLA1</strain>
    </source>
</reference>
<organism evidence="1 2">
    <name type="scientific">Elysia crispata</name>
    <name type="common">lettuce slug</name>
    <dbReference type="NCBI Taxonomy" id="231223"/>
    <lineage>
        <taxon>Eukaryota</taxon>
        <taxon>Metazoa</taxon>
        <taxon>Spiralia</taxon>
        <taxon>Lophotrochozoa</taxon>
        <taxon>Mollusca</taxon>
        <taxon>Gastropoda</taxon>
        <taxon>Heterobranchia</taxon>
        <taxon>Euthyneura</taxon>
        <taxon>Panpulmonata</taxon>
        <taxon>Sacoglossa</taxon>
        <taxon>Placobranchoidea</taxon>
        <taxon>Plakobranchidae</taxon>
        <taxon>Elysia</taxon>
    </lineage>
</organism>
<dbReference type="EMBL" id="JAWDGP010003253">
    <property type="protein sequence ID" value="KAK3775997.1"/>
    <property type="molecule type" value="Genomic_DNA"/>
</dbReference>
<comment type="caution">
    <text evidence="1">The sequence shown here is derived from an EMBL/GenBank/DDBJ whole genome shotgun (WGS) entry which is preliminary data.</text>
</comment>
<gene>
    <name evidence="1" type="ORF">RRG08_043682</name>
</gene>